<evidence type="ECO:0000313" key="1">
    <source>
        <dbReference type="EMBL" id="QHP83665.1"/>
    </source>
</evidence>
<protein>
    <submittedName>
        <fullName evidence="1">Uncharacterized protein</fullName>
    </submittedName>
</protein>
<accession>A0ABX6IRH7</accession>
<proteinExistence type="predicted"/>
<gene>
    <name evidence="1" type="primary">hypothetical protein</name>
    <name evidence="1" type="ORF">Chls_790</name>
</gene>
<name>A0ABX6IRH7_9CHLA</name>
<keyword evidence="2" id="KW-1185">Reference proteome</keyword>
<evidence type="ECO:0000313" key="2">
    <source>
        <dbReference type="Proteomes" id="UP000512184"/>
    </source>
</evidence>
<organism evidence="1 2">
    <name type="scientific">Chlamydia suis</name>
    <dbReference type="NCBI Taxonomy" id="83559"/>
    <lineage>
        <taxon>Bacteria</taxon>
        <taxon>Pseudomonadati</taxon>
        <taxon>Chlamydiota</taxon>
        <taxon>Chlamydiia</taxon>
        <taxon>Chlamydiales</taxon>
        <taxon>Chlamydiaceae</taxon>
        <taxon>Chlamydia/Chlamydophila group</taxon>
        <taxon>Chlamydia</taxon>
    </lineage>
</organism>
<dbReference type="EMBL" id="CP035278">
    <property type="protein sequence ID" value="QHP83665.1"/>
    <property type="molecule type" value="Genomic_DNA"/>
</dbReference>
<sequence>MAGDFAIPLRIVKGFITSVSKRRFPQRQEGMRRSLWQNVLKTQSRDGTHRR</sequence>
<dbReference type="Proteomes" id="UP000512184">
    <property type="component" value="Chromosome"/>
</dbReference>
<reference evidence="1" key="1">
    <citation type="submission" date="2019-01" db="EMBL/GenBank/DDBJ databases">
        <title>Whole genome sequencing and annotation enables comparative genome analysis that reveals unique features of the Chlamydia suis R19 Genome.</title>
        <authorList>
            <person name="Dimond Z.E."/>
        </authorList>
    </citation>
    <scope>NUCLEOTIDE SEQUENCE [LARGE SCALE GENOMIC DNA]</scope>
    <source>
        <strain evidence="1">R19</strain>
    </source>
</reference>